<sequence length="227" mass="25488">MVCYGMLKIDGSITKVSEKEDDGVNEYVLPHEEKISVGEAFLHLLKHPYIHLIQRWNWKAALLSSIFRAIIFFFTNIVAGFAAAMSAMIVEFAYRGVTAGFYGALTQVFRKARPAWFASITVMIFVPAISHIAEFLVHLINGTKKLGTSIIASVAFSVLSTLFNFYAMRRGVLIVGDQNFSLKEDMRRMPRIIAGFLLDIPIAIYKKLSSTKPVPLPFKSGDKKFKE</sequence>
<evidence type="ECO:0000313" key="2">
    <source>
        <dbReference type="EMBL" id="OGF59569.1"/>
    </source>
</evidence>
<reference evidence="2 3" key="1">
    <citation type="journal article" date="2016" name="Nat. Commun.">
        <title>Thousands of microbial genomes shed light on interconnected biogeochemical processes in an aquifer system.</title>
        <authorList>
            <person name="Anantharaman K."/>
            <person name="Brown C.T."/>
            <person name="Hug L.A."/>
            <person name="Sharon I."/>
            <person name="Castelle C.J."/>
            <person name="Probst A.J."/>
            <person name="Thomas B.C."/>
            <person name="Singh A."/>
            <person name="Wilkins M.J."/>
            <person name="Karaoz U."/>
            <person name="Brodie E.L."/>
            <person name="Williams K.H."/>
            <person name="Hubbard S.S."/>
            <person name="Banfield J.F."/>
        </authorList>
    </citation>
    <scope>NUCLEOTIDE SEQUENCE [LARGE SCALE GENOMIC DNA]</scope>
</reference>
<accession>A0A1F5V823</accession>
<dbReference type="Proteomes" id="UP000178943">
    <property type="component" value="Unassembled WGS sequence"/>
</dbReference>
<organism evidence="2 3">
    <name type="scientific">Candidatus Fischerbacteria bacterium RBG_13_37_8</name>
    <dbReference type="NCBI Taxonomy" id="1817863"/>
    <lineage>
        <taxon>Bacteria</taxon>
        <taxon>Candidatus Fischeribacteriota</taxon>
    </lineage>
</organism>
<feature type="transmembrane region" description="Helical" evidence="1">
    <location>
        <begin position="66"/>
        <end position="94"/>
    </location>
</feature>
<keyword evidence="1" id="KW-0472">Membrane</keyword>
<evidence type="ECO:0000313" key="3">
    <source>
        <dbReference type="Proteomes" id="UP000178943"/>
    </source>
</evidence>
<dbReference type="EMBL" id="MFGW01000210">
    <property type="protein sequence ID" value="OGF59569.1"/>
    <property type="molecule type" value="Genomic_DNA"/>
</dbReference>
<evidence type="ECO:0000256" key="1">
    <source>
        <dbReference type="SAM" id="Phobius"/>
    </source>
</evidence>
<keyword evidence="1" id="KW-1133">Transmembrane helix</keyword>
<feature type="transmembrane region" description="Helical" evidence="1">
    <location>
        <begin position="146"/>
        <end position="167"/>
    </location>
</feature>
<protein>
    <submittedName>
        <fullName evidence="2">Uncharacterized protein</fullName>
    </submittedName>
</protein>
<feature type="transmembrane region" description="Helical" evidence="1">
    <location>
        <begin position="115"/>
        <end position="140"/>
    </location>
</feature>
<name>A0A1F5V823_9BACT</name>
<proteinExistence type="predicted"/>
<keyword evidence="1" id="KW-0812">Transmembrane</keyword>
<dbReference type="AlphaFoldDB" id="A0A1F5V823"/>
<gene>
    <name evidence="2" type="ORF">A2Y62_03795</name>
</gene>
<comment type="caution">
    <text evidence="2">The sequence shown here is derived from an EMBL/GenBank/DDBJ whole genome shotgun (WGS) entry which is preliminary data.</text>
</comment>